<evidence type="ECO:0000256" key="1">
    <source>
        <dbReference type="SAM" id="MobiDB-lite"/>
    </source>
</evidence>
<dbReference type="RefSeq" id="WP_097125071.1">
    <property type="nucleotide sequence ID" value="NZ_OCNH01000001.1"/>
</dbReference>
<evidence type="ECO:0000313" key="3">
    <source>
        <dbReference type="EMBL" id="SOD80495.1"/>
    </source>
</evidence>
<feature type="region of interest" description="Disordered" evidence="1">
    <location>
        <begin position="43"/>
        <end position="65"/>
    </location>
</feature>
<feature type="signal peptide" evidence="2">
    <location>
        <begin position="1"/>
        <end position="17"/>
    </location>
</feature>
<keyword evidence="2" id="KW-0732">Signal</keyword>
<dbReference type="AlphaFoldDB" id="A0A286FB88"/>
<feature type="chain" id="PRO_5012673776" evidence="2">
    <location>
        <begin position="18"/>
        <end position="122"/>
    </location>
</feature>
<dbReference type="Proteomes" id="UP000219452">
    <property type="component" value="Unassembled WGS sequence"/>
</dbReference>
<organism evidence="3 4">
    <name type="scientific">Spirosoma fluviale</name>
    <dbReference type="NCBI Taxonomy" id="1597977"/>
    <lineage>
        <taxon>Bacteria</taxon>
        <taxon>Pseudomonadati</taxon>
        <taxon>Bacteroidota</taxon>
        <taxon>Cytophagia</taxon>
        <taxon>Cytophagales</taxon>
        <taxon>Cytophagaceae</taxon>
        <taxon>Spirosoma</taxon>
    </lineage>
</organism>
<name>A0A286FB88_9BACT</name>
<dbReference type="OrthoDB" id="964031at2"/>
<gene>
    <name evidence="3" type="ORF">SAMN06269250_1431</name>
</gene>
<proteinExistence type="predicted"/>
<sequence length="122" mass="13857">MIKLLPVLLLFAGFAYGQSPMASIRLDSLPEVGSHKVFPPEVHTPFRRSPGMMPTTRPRNSFYRYPTDPPNLVRATLDNMPVKVPDSSTYYTMLRSFGQPYRLVEPPGSLQKMLLPDLLKKH</sequence>
<accession>A0A286FB88</accession>
<evidence type="ECO:0000313" key="4">
    <source>
        <dbReference type="Proteomes" id="UP000219452"/>
    </source>
</evidence>
<evidence type="ECO:0000256" key="2">
    <source>
        <dbReference type="SAM" id="SignalP"/>
    </source>
</evidence>
<keyword evidence="4" id="KW-1185">Reference proteome</keyword>
<protein>
    <submittedName>
        <fullName evidence="3">Uncharacterized protein</fullName>
    </submittedName>
</protein>
<reference evidence="4" key="1">
    <citation type="submission" date="2017-09" db="EMBL/GenBank/DDBJ databases">
        <authorList>
            <person name="Varghese N."/>
            <person name="Submissions S."/>
        </authorList>
    </citation>
    <scope>NUCLEOTIDE SEQUENCE [LARGE SCALE GENOMIC DNA]</scope>
    <source>
        <strain evidence="4">DSM 29961</strain>
    </source>
</reference>
<dbReference type="EMBL" id="OCNH01000001">
    <property type="protein sequence ID" value="SOD80495.1"/>
    <property type="molecule type" value="Genomic_DNA"/>
</dbReference>